<accession>A0A562I159</accession>
<dbReference type="PANTHER" id="PTHR37423">
    <property type="entry name" value="SOLUBLE LYTIC MUREIN TRANSGLYCOSYLASE-RELATED"/>
    <property type="match status" value="1"/>
</dbReference>
<feature type="domain" description="Transglycosylase SLT" evidence="2">
    <location>
        <begin position="80"/>
        <end position="173"/>
    </location>
</feature>
<reference evidence="3 4" key="1">
    <citation type="submission" date="2019-07" db="EMBL/GenBank/DDBJ databases">
        <title>Genomic Encyclopedia of Type Strains, Phase I: the one thousand microbial genomes (KMG-I) project.</title>
        <authorList>
            <person name="Kyrpides N."/>
        </authorList>
    </citation>
    <scope>NUCLEOTIDE SEQUENCE [LARGE SCALE GENOMIC DNA]</scope>
    <source>
        <strain evidence="3 4">DSM 375</strain>
    </source>
</reference>
<dbReference type="Gene3D" id="1.10.530.10">
    <property type="match status" value="1"/>
</dbReference>
<proteinExistence type="inferred from homology"/>
<comment type="caution">
    <text evidence="3">The sequence shown here is derived from an EMBL/GenBank/DDBJ whole genome shotgun (WGS) entry which is preliminary data.</text>
</comment>
<dbReference type="OrthoDB" id="9815002at2"/>
<evidence type="ECO:0000313" key="3">
    <source>
        <dbReference type="EMBL" id="TWH64750.1"/>
    </source>
</evidence>
<evidence type="ECO:0000259" key="2">
    <source>
        <dbReference type="Pfam" id="PF01464"/>
    </source>
</evidence>
<protein>
    <submittedName>
        <fullName evidence="3">Transglycosylase-like protein with SLT domain</fullName>
    </submittedName>
</protein>
<dbReference type="CDD" id="cd00254">
    <property type="entry name" value="LT-like"/>
    <property type="match status" value="1"/>
</dbReference>
<dbReference type="EMBL" id="VLKG01000007">
    <property type="protein sequence ID" value="TWH64750.1"/>
    <property type="molecule type" value="Genomic_DNA"/>
</dbReference>
<gene>
    <name evidence="3" type="ORF">LX59_02097</name>
</gene>
<name>A0A562I159_9GAMM</name>
<evidence type="ECO:0000313" key="4">
    <source>
        <dbReference type="Proteomes" id="UP000319627"/>
    </source>
</evidence>
<dbReference type="InterPro" id="IPR008258">
    <property type="entry name" value="Transglycosylase_SLT_dom_1"/>
</dbReference>
<dbReference type="RefSeq" id="WP_144571797.1">
    <property type="nucleotide sequence ID" value="NZ_VLKG01000007.1"/>
</dbReference>
<dbReference type="PANTHER" id="PTHR37423:SF2">
    <property type="entry name" value="MEMBRANE-BOUND LYTIC MUREIN TRANSGLYCOSYLASE C"/>
    <property type="match status" value="1"/>
</dbReference>
<keyword evidence="4" id="KW-1185">Reference proteome</keyword>
<evidence type="ECO:0000256" key="1">
    <source>
        <dbReference type="ARBA" id="ARBA00007734"/>
    </source>
</evidence>
<sequence>MSPRYLPLVFCLLVLGFTPKAWANLRQAPEPELRELMQQTIAQADSFQDRFDAEVWLLDMSTRLGRYLKDAEERLSFLRLVHKEAQKARLNPELVLALIHVESRFDRFAVSRVGAQGMMQVMPFWKKELGRPQDNLTDIATNLRYGCTILSYYLKKEQGNLERALGRYNGSLGKPHYPAKVINHWQNIWYVEP</sequence>
<comment type="similarity">
    <text evidence="1">Belongs to the transglycosylase Slt family.</text>
</comment>
<dbReference type="InterPro" id="IPR023346">
    <property type="entry name" value="Lysozyme-like_dom_sf"/>
</dbReference>
<dbReference type="Pfam" id="PF01464">
    <property type="entry name" value="SLT"/>
    <property type="match status" value="1"/>
</dbReference>
<dbReference type="AlphaFoldDB" id="A0A562I159"/>
<dbReference type="SUPFAM" id="SSF53955">
    <property type="entry name" value="Lysozyme-like"/>
    <property type="match status" value="1"/>
</dbReference>
<dbReference type="Proteomes" id="UP000319627">
    <property type="component" value="Unassembled WGS sequence"/>
</dbReference>
<organism evidence="3 4">
    <name type="scientific">Azomonas agilis</name>
    <dbReference type="NCBI Taxonomy" id="116849"/>
    <lineage>
        <taxon>Bacteria</taxon>
        <taxon>Pseudomonadati</taxon>
        <taxon>Pseudomonadota</taxon>
        <taxon>Gammaproteobacteria</taxon>
        <taxon>Pseudomonadales</taxon>
        <taxon>Pseudomonadaceae</taxon>
        <taxon>Azomonas</taxon>
    </lineage>
</organism>